<feature type="transmembrane region" description="Helical" evidence="6">
    <location>
        <begin position="6"/>
        <end position="26"/>
    </location>
</feature>
<accession>A0ABT7XPS7</accession>
<sequence>MFAVVLKGFLLSLSLCLDLGMVNTALINTGLRAGIRPAFLVGLGSCFGDLFYAVLSLCGLALLFSYTPVRWILWLGGGAVLLWLTWRMGLAAWRSSRQPAASAEQAAVAASVDWSARAELLRGLGMALASPTSLLWFAAVGGAIIAHSTDGSTGMNGLFLVGFFGGGLAWSSFLAVLAGRGRQLLGHKLVLFCNAGSALLFGYFAVSVIADGYRTLL</sequence>
<evidence type="ECO:0000256" key="1">
    <source>
        <dbReference type="ARBA" id="ARBA00004651"/>
    </source>
</evidence>
<dbReference type="PANTHER" id="PTHR30086:SF20">
    <property type="entry name" value="ARGININE EXPORTER PROTEIN ARGO-RELATED"/>
    <property type="match status" value="1"/>
</dbReference>
<evidence type="ECO:0000256" key="6">
    <source>
        <dbReference type="SAM" id="Phobius"/>
    </source>
</evidence>
<dbReference type="RefSeq" id="WP_289830440.1">
    <property type="nucleotide sequence ID" value="NZ_JAUEDK010000022.1"/>
</dbReference>
<feature type="transmembrane region" description="Helical" evidence="6">
    <location>
        <begin position="189"/>
        <end position="210"/>
    </location>
</feature>
<dbReference type="PANTHER" id="PTHR30086">
    <property type="entry name" value="ARGININE EXPORTER PROTEIN ARGO"/>
    <property type="match status" value="1"/>
</dbReference>
<evidence type="ECO:0000313" key="8">
    <source>
        <dbReference type="Proteomes" id="UP001168540"/>
    </source>
</evidence>
<evidence type="ECO:0000256" key="2">
    <source>
        <dbReference type="ARBA" id="ARBA00022475"/>
    </source>
</evidence>
<dbReference type="Pfam" id="PF01810">
    <property type="entry name" value="LysE"/>
    <property type="match status" value="1"/>
</dbReference>
<evidence type="ECO:0000256" key="5">
    <source>
        <dbReference type="ARBA" id="ARBA00023136"/>
    </source>
</evidence>
<feature type="transmembrane region" description="Helical" evidence="6">
    <location>
        <begin position="158"/>
        <end position="177"/>
    </location>
</feature>
<protein>
    <submittedName>
        <fullName evidence="7">LysE family transporter</fullName>
    </submittedName>
</protein>
<feature type="transmembrane region" description="Helical" evidence="6">
    <location>
        <begin position="124"/>
        <end position="146"/>
    </location>
</feature>
<keyword evidence="3 6" id="KW-0812">Transmembrane</keyword>
<keyword evidence="4 6" id="KW-1133">Transmembrane helix</keyword>
<proteinExistence type="predicted"/>
<dbReference type="InterPro" id="IPR001123">
    <property type="entry name" value="LeuE-type"/>
</dbReference>
<comment type="subcellular location">
    <subcellularLocation>
        <location evidence="1">Cell membrane</location>
        <topology evidence="1">Multi-pass membrane protein</topology>
    </subcellularLocation>
</comment>
<comment type="caution">
    <text evidence="7">The sequence shown here is derived from an EMBL/GenBank/DDBJ whole genome shotgun (WGS) entry which is preliminary data.</text>
</comment>
<keyword evidence="5 6" id="KW-0472">Membrane</keyword>
<evidence type="ECO:0000256" key="3">
    <source>
        <dbReference type="ARBA" id="ARBA00022692"/>
    </source>
</evidence>
<keyword evidence="8" id="KW-1185">Reference proteome</keyword>
<name>A0ABT7XPS7_9NEIS</name>
<reference evidence="7" key="1">
    <citation type="submission" date="2023-06" db="EMBL/GenBank/DDBJ databases">
        <authorList>
            <person name="Zhang S."/>
        </authorList>
    </citation>
    <scope>NUCLEOTIDE SEQUENCE</scope>
    <source>
        <strain evidence="7">SG2303</strain>
    </source>
</reference>
<evidence type="ECO:0000256" key="4">
    <source>
        <dbReference type="ARBA" id="ARBA00022989"/>
    </source>
</evidence>
<feature type="transmembrane region" description="Helical" evidence="6">
    <location>
        <begin position="38"/>
        <end position="65"/>
    </location>
</feature>
<evidence type="ECO:0000313" key="7">
    <source>
        <dbReference type="EMBL" id="MDN0075798.1"/>
    </source>
</evidence>
<keyword evidence="2" id="KW-1003">Cell membrane</keyword>
<dbReference type="EMBL" id="JAUEDK010000022">
    <property type="protein sequence ID" value="MDN0075798.1"/>
    <property type="molecule type" value="Genomic_DNA"/>
</dbReference>
<gene>
    <name evidence="7" type="ORF">QU481_12970</name>
</gene>
<dbReference type="Proteomes" id="UP001168540">
    <property type="component" value="Unassembled WGS sequence"/>
</dbReference>
<feature type="transmembrane region" description="Helical" evidence="6">
    <location>
        <begin position="71"/>
        <end position="90"/>
    </location>
</feature>
<organism evidence="7 8">
    <name type="scientific">Crenobacter oryzisoli</name>
    <dbReference type="NCBI Taxonomy" id="3056844"/>
    <lineage>
        <taxon>Bacteria</taxon>
        <taxon>Pseudomonadati</taxon>
        <taxon>Pseudomonadota</taxon>
        <taxon>Betaproteobacteria</taxon>
        <taxon>Neisseriales</taxon>
        <taxon>Neisseriaceae</taxon>
        <taxon>Crenobacter</taxon>
    </lineage>
</organism>